<dbReference type="EMBL" id="DXBR01000028">
    <property type="protein sequence ID" value="HIZ38764.1"/>
    <property type="molecule type" value="Genomic_DNA"/>
</dbReference>
<dbReference type="GO" id="GO:0015074">
    <property type="term" value="P:DNA integration"/>
    <property type="evidence" value="ECO:0007669"/>
    <property type="project" value="UniProtKB-KW"/>
</dbReference>
<dbReference type="InterPro" id="IPR011109">
    <property type="entry name" value="DNA_bind_recombinase_dom"/>
</dbReference>
<dbReference type="PANTHER" id="PTHR30461">
    <property type="entry name" value="DNA-INVERTASE FROM LAMBDOID PROPHAGE"/>
    <property type="match status" value="1"/>
</dbReference>
<dbReference type="PROSITE" id="PS00397">
    <property type="entry name" value="RECOMBINASES_1"/>
    <property type="match status" value="1"/>
</dbReference>
<feature type="coiled-coil region" evidence="6">
    <location>
        <begin position="423"/>
        <end position="495"/>
    </location>
</feature>
<accession>A0A9D2EJH8</accession>
<feature type="domain" description="Resolvase/invertase-type recombinase catalytic" evidence="7">
    <location>
        <begin position="7"/>
        <end position="153"/>
    </location>
</feature>
<evidence type="ECO:0000259" key="7">
    <source>
        <dbReference type="PROSITE" id="PS51736"/>
    </source>
</evidence>
<evidence type="ECO:0000256" key="1">
    <source>
        <dbReference type="ARBA" id="ARBA00022908"/>
    </source>
</evidence>
<feature type="active site" description="O-(5'-phospho-DNA)-serine intermediate" evidence="4 5">
    <location>
        <position position="15"/>
    </location>
</feature>
<organism evidence="9 10">
    <name type="scientific">Candidatus Anaerobutyricum stercoris</name>
    <dbReference type="NCBI Taxonomy" id="2838457"/>
    <lineage>
        <taxon>Bacteria</taxon>
        <taxon>Bacillati</taxon>
        <taxon>Bacillota</taxon>
        <taxon>Clostridia</taxon>
        <taxon>Lachnospirales</taxon>
        <taxon>Lachnospiraceae</taxon>
        <taxon>Anaerobutyricum</taxon>
    </lineage>
</organism>
<evidence type="ECO:0000259" key="8">
    <source>
        <dbReference type="PROSITE" id="PS51737"/>
    </source>
</evidence>
<dbReference type="Pfam" id="PF13408">
    <property type="entry name" value="Zn_ribbon_recom"/>
    <property type="match status" value="1"/>
</dbReference>
<reference evidence="9" key="1">
    <citation type="journal article" date="2021" name="PeerJ">
        <title>Extensive microbial diversity within the chicken gut microbiome revealed by metagenomics and culture.</title>
        <authorList>
            <person name="Gilroy R."/>
            <person name="Ravi A."/>
            <person name="Getino M."/>
            <person name="Pursley I."/>
            <person name="Horton D.L."/>
            <person name="Alikhan N.F."/>
            <person name="Baker D."/>
            <person name="Gharbi K."/>
            <person name="Hall N."/>
            <person name="Watson M."/>
            <person name="Adriaenssens E.M."/>
            <person name="Foster-Nyarko E."/>
            <person name="Jarju S."/>
            <person name="Secka A."/>
            <person name="Antonio M."/>
            <person name="Oren A."/>
            <person name="Chaudhuri R.R."/>
            <person name="La Ragione R."/>
            <person name="Hildebrand F."/>
            <person name="Pallen M.J."/>
        </authorList>
    </citation>
    <scope>NUCLEOTIDE SEQUENCE</scope>
    <source>
        <strain evidence="9">CHK179-28034</strain>
    </source>
</reference>
<evidence type="ECO:0000313" key="9">
    <source>
        <dbReference type="EMBL" id="HIZ38764.1"/>
    </source>
</evidence>
<dbReference type="InterPro" id="IPR036162">
    <property type="entry name" value="Resolvase-like_N_sf"/>
</dbReference>
<dbReference type="InterPro" id="IPR006118">
    <property type="entry name" value="Recombinase_CS"/>
</dbReference>
<name>A0A9D2EJH8_9FIRM</name>
<keyword evidence="6" id="KW-0175">Coiled coil</keyword>
<dbReference type="InterPro" id="IPR025827">
    <property type="entry name" value="Zn_ribbon_recom_dom"/>
</dbReference>
<evidence type="ECO:0000256" key="3">
    <source>
        <dbReference type="ARBA" id="ARBA00023172"/>
    </source>
</evidence>
<dbReference type="InterPro" id="IPR038109">
    <property type="entry name" value="DNA_bind_recomb_sf"/>
</dbReference>
<dbReference type="GO" id="GO:0000150">
    <property type="term" value="F:DNA strand exchange activity"/>
    <property type="evidence" value="ECO:0007669"/>
    <property type="project" value="InterPro"/>
</dbReference>
<dbReference type="Proteomes" id="UP000824049">
    <property type="component" value="Unassembled WGS sequence"/>
</dbReference>
<comment type="caution">
    <text evidence="9">The sequence shown here is derived from an EMBL/GenBank/DDBJ whole genome shotgun (WGS) entry which is preliminary data.</text>
</comment>
<evidence type="ECO:0000256" key="6">
    <source>
        <dbReference type="SAM" id="Coils"/>
    </source>
</evidence>
<dbReference type="SUPFAM" id="SSF53041">
    <property type="entry name" value="Resolvase-like"/>
    <property type="match status" value="1"/>
</dbReference>
<dbReference type="PROSITE" id="PS51736">
    <property type="entry name" value="RECOMBINASES_3"/>
    <property type="match status" value="1"/>
</dbReference>
<dbReference type="Pfam" id="PF00239">
    <property type="entry name" value="Resolvase"/>
    <property type="match status" value="1"/>
</dbReference>
<dbReference type="AlphaFoldDB" id="A0A9D2EJH8"/>
<dbReference type="Gene3D" id="1.10.10.10">
    <property type="entry name" value="Winged helix-like DNA-binding domain superfamily/Winged helix DNA-binding domain"/>
    <property type="match status" value="1"/>
</dbReference>
<dbReference type="SMART" id="SM00857">
    <property type="entry name" value="Resolvase"/>
    <property type="match status" value="1"/>
</dbReference>
<dbReference type="CDD" id="cd00338">
    <property type="entry name" value="Ser_Recombinase"/>
    <property type="match status" value="1"/>
</dbReference>
<evidence type="ECO:0000313" key="10">
    <source>
        <dbReference type="Proteomes" id="UP000824049"/>
    </source>
</evidence>
<keyword evidence="2" id="KW-0238">DNA-binding</keyword>
<evidence type="ECO:0000256" key="4">
    <source>
        <dbReference type="PIRSR" id="PIRSR606118-50"/>
    </source>
</evidence>
<dbReference type="InterPro" id="IPR050639">
    <property type="entry name" value="SSR_resolvase"/>
</dbReference>
<feature type="domain" description="Recombinase" evidence="8">
    <location>
        <begin position="162"/>
        <end position="285"/>
    </location>
</feature>
<dbReference type="Gene3D" id="3.40.50.1390">
    <property type="entry name" value="Resolvase, N-terminal catalytic domain"/>
    <property type="match status" value="1"/>
</dbReference>
<keyword evidence="3" id="KW-0233">DNA recombination</keyword>
<reference evidence="9" key="2">
    <citation type="submission" date="2021-04" db="EMBL/GenBank/DDBJ databases">
        <authorList>
            <person name="Gilroy R."/>
        </authorList>
    </citation>
    <scope>NUCLEOTIDE SEQUENCE</scope>
    <source>
        <strain evidence="9">CHK179-28034</strain>
    </source>
</reference>
<proteinExistence type="predicted"/>
<gene>
    <name evidence="9" type="ORF">H9968_02390</name>
</gene>
<dbReference type="InterPro" id="IPR036388">
    <property type="entry name" value="WH-like_DNA-bd_sf"/>
</dbReference>
<dbReference type="InterPro" id="IPR006119">
    <property type="entry name" value="Resolv_N"/>
</dbReference>
<dbReference type="Pfam" id="PF07508">
    <property type="entry name" value="Recombinase"/>
    <property type="match status" value="1"/>
</dbReference>
<sequence>MPENQKRAVIYCRVSTQEQAQRDALAVQVEEAQNAVKSNEWVLVDQYIEMESGTTKHGRSEYMRLLDDIKDKNKFDIIVIKSLDRLNRSAKNWYLFVEELVNNDKLLYIYMDRAFYKTDDRLISGVKAILAEQYSRDLSSKINNAHEYRQKNGTTVLINNNTYGYVKNPDKSVSIHSEEAKMIRKIYRLAAQGCGSRTISKILYQDGIRNRNGNQLEESSIRRIIKNPLFKGVVVMNKRHFDFEKKKEIKNPESEWIYHQGLVPAIVEEELWEKANKMLKLSAAQVKGAGRQKTHRELYDFSGKLICGECGAPYYKTFRRQYANPEHVIVEWRCSSYLKHGRKKQEVAEGKNQSKEWGADEQELRRGQITGCDNIHLKQEGLERMMRELSGQLFAWQDEENMIRRIIKILSEVLLTGETHLKKEEVEKNLMAVRNRKSRLLDLLLDNTISKQGYKSKQKELEQEEQRWTERLERMDVEEEKIRQTKERLVGIEQKLRADGCEKIQAGLLMQVMDHIRVFEDRLEIKLNPVALPGVASVHGWIMQKPGALQKDYLQEYLMEVPTARYFADTRIIKKKKKESIPDILRKEPFLTNKELAKRLDVTFSTLRRWLADYKKKGQIYFDKTGGKDQWRVRE</sequence>
<evidence type="ECO:0000256" key="2">
    <source>
        <dbReference type="ARBA" id="ARBA00023125"/>
    </source>
</evidence>
<dbReference type="PROSITE" id="PS51737">
    <property type="entry name" value="RECOMBINASE_DNA_BIND"/>
    <property type="match status" value="1"/>
</dbReference>
<dbReference type="PANTHER" id="PTHR30461:SF23">
    <property type="entry name" value="DNA RECOMBINASE-RELATED"/>
    <property type="match status" value="1"/>
</dbReference>
<protein>
    <submittedName>
        <fullName evidence="9">Recombinase family protein</fullName>
    </submittedName>
</protein>
<dbReference type="Gene3D" id="3.90.1750.20">
    <property type="entry name" value="Putative Large Serine Recombinase, Chain B, Domain 2"/>
    <property type="match status" value="1"/>
</dbReference>
<keyword evidence="1" id="KW-0229">DNA integration</keyword>
<dbReference type="GO" id="GO:0003677">
    <property type="term" value="F:DNA binding"/>
    <property type="evidence" value="ECO:0007669"/>
    <property type="project" value="UniProtKB-KW"/>
</dbReference>
<evidence type="ECO:0000256" key="5">
    <source>
        <dbReference type="PROSITE-ProRule" id="PRU10137"/>
    </source>
</evidence>